<sequence length="220" mass="23683">METGKLLKAVADSVLNMDEEGAAKYSKEALDAGIDPMTIINEGLIVGMNQAGKLFEENQYFVPELLLCSDAMYAGLNVVTPHIKKEENLYLGSVVIGVVEGDTHDIGKNLVKVMLQASGFRVYDLGRDVPAKAFVDKVREVGADLLCLSTLMTSTMDEMKKVIDLLEKENIRERVKVLVGGGPISSSFARSIGADGYGENATGAVRVAKKLLGIMQAKSL</sequence>
<evidence type="ECO:0000313" key="7">
    <source>
        <dbReference type="Proteomes" id="UP000322294"/>
    </source>
</evidence>
<dbReference type="PROSITE" id="PS51337">
    <property type="entry name" value="B12_BINDING_NTER"/>
    <property type="match status" value="1"/>
</dbReference>
<dbReference type="Gene3D" id="1.10.1240.10">
    <property type="entry name" value="Methionine synthase domain"/>
    <property type="match status" value="1"/>
</dbReference>
<organism evidence="6 7">
    <name type="scientific">Thermosediminibacter litoriperuensis</name>
    <dbReference type="NCBI Taxonomy" id="291989"/>
    <lineage>
        <taxon>Bacteria</taxon>
        <taxon>Bacillati</taxon>
        <taxon>Bacillota</taxon>
        <taxon>Clostridia</taxon>
        <taxon>Thermosediminibacterales</taxon>
        <taxon>Thermosediminibacteraceae</taxon>
        <taxon>Thermosediminibacter</taxon>
    </lineage>
</organism>
<accession>A0A5S5AWA9</accession>
<dbReference type="PANTHER" id="PTHR45833">
    <property type="entry name" value="METHIONINE SYNTHASE"/>
    <property type="match status" value="1"/>
</dbReference>
<dbReference type="GO" id="GO:0015948">
    <property type="term" value="P:methanogenesis"/>
    <property type="evidence" value="ECO:0007669"/>
    <property type="project" value="InterPro"/>
</dbReference>
<evidence type="ECO:0000256" key="2">
    <source>
        <dbReference type="ARBA" id="ARBA00022723"/>
    </source>
</evidence>
<dbReference type="CDD" id="cd02070">
    <property type="entry name" value="corrinoid_protein_B12-BD"/>
    <property type="match status" value="1"/>
</dbReference>
<evidence type="ECO:0000259" key="5">
    <source>
        <dbReference type="PROSITE" id="PS51337"/>
    </source>
</evidence>
<dbReference type="OrthoDB" id="9783599at2"/>
<feature type="domain" description="B12-binding N-terminal" evidence="5">
    <location>
        <begin position="1"/>
        <end position="91"/>
    </location>
</feature>
<dbReference type="InterPro" id="IPR036724">
    <property type="entry name" value="Cobalamin-bd_sf"/>
</dbReference>
<dbReference type="InterPro" id="IPR036594">
    <property type="entry name" value="Meth_synthase_dom"/>
</dbReference>
<dbReference type="GO" id="GO:0046653">
    <property type="term" value="P:tetrahydrofolate metabolic process"/>
    <property type="evidence" value="ECO:0007669"/>
    <property type="project" value="TreeGrafter"/>
</dbReference>
<dbReference type="InterPro" id="IPR003759">
    <property type="entry name" value="Cbl-bd_cap"/>
</dbReference>
<keyword evidence="2" id="KW-0479">Metal-binding</keyword>
<dbReference type="EMBL" id="VNHO01000005">
    <property type="protein sequence ID" value="TYP57648.1"/>
    <property type="molecule type" value="Genomic_DNA"/>
</dbReference>
<dbReference type="Proteomes" id="UP000322294">
    <property type="component" value="Unassembled WGS sequence"/>
</dbReference>
<dbReference type="GO" id="GO:0032259">
    <property type="term" value="P:methylation"/>
    <property type="evidence" value="ECO:0007669"/>
    <property type="project" value="UniProtKB-KW"/>
</dbReference>
<proteinExistence type="inferred from homology"/>
<keyword evidence="6" id="KW-0489">Methyltransferase</keyword>
<gene>
    <name evidence="6" type="ORF">LZ11_00641</name>
</gene>
<comment type="similarity">
    <text evidence="1">Belongs to the methylamine corrinoid protein family.</text>
</comment>
<name>A0A5S5AWA9_9FIRM</name>
<dbReference type="GO" id="GO:0031419">
    <property type="term" value="F:cobalamin binding"/>
    <property type="evidence" value="ECO:0007669"/>
    <property type="project" value="InterPro"/>
</dbReference>
<dbReference type="InterPro" id="IPR006158">
    <property type="entry name" value="Cobalamin-bd"/>
</dbReference>
<evidence type="ECO:0000259" key="4">
    <source>
        <dbReference type="PROSITE" id="PS51332"/>
    </source>
</evidence>
<dbReference type="Pfam" id="PF02607">
    <property type="entry name" value="B12-binding_2"/>
    <property type="match status" value="1"/>
</dbReference>
<dbReference type="InterPro" id="IPR050554">
    <property type="entry name" value="Met_Synthase/Corrinoid"/>
</dbReference>
<dbReference type="Gene3D" id="3.40.50.280">
    <property type="entry name" value="Cobalamin-binding domain"/>
    <property type="match status" value="1"/>
</dbReference>
<evidence type="ECO:0000256" key="1">
    <source>
        <dbReference type="ARBA" id="ARBA00010854"/>
    </source>
</evidence>
<dbReference type="SMART" id="SM01018">
    <property type="entry name" value="B12-binding_2"/>
    <property type="match status" value="1"/>
</dbReference>
<dbReference type="GO" id="GO:0008705">
    <property type="term" value="F:methionine synthase activity"/>
    <property type="evidence" value="ECO:0007669"/>
    <property type="project" value="TreeGrafter"/>
</dbReference>
<dbReference type="GO" id="GO:0050667">
    <property type="term" value="P:homocysteine metabolic process"/>
    <property type="evidence" value="ECO:0007669"/>
    <property type="project" value="TreeGrafter"/>
</dbReference>
<dbReference type="RefSeq" id="WP_148866448.1">
    <property type="nucleotide sequence ID" value="NZ_VNHO01000005.1"/>
</dbReference>
<protein>
    <submittedName>
        <fullName evidence="6">Corrinoid protein of di/trimethylamine methyltransferase</fullName>
    </submittedName>
</protein>
<dbReference type="SUPFAM" id="SSF47644">
    <property type="entry name" value="Methionine synthase domain"/>
    <property type="match status" value="1"/>
</dbReference>
<dbReference type="NCBIfam" id="TIGR02370">
    <property type="entry name" value="pyl_corrinoid"/>
    <property type="match status" value="1"/>
</dbReference>
<keyword evidence="6" id="KW-0808">Transferase</keyword>
<reference evidence="6 7" key="1">
    <citation type="submission" date="2019-07" db="EMBL/GenBank/DDBJ databases">
        <title>Genomic Encyclopedia of Type Strains, Phase I: the one thousand microbial genomes (KMG-I) project.</title>
        <authorList>
            <person name="Kyrpides N."/>
        </authorList>
    </citation>
    <scope>NUCLEOTIDE SEQUENCE [LARGE SCALE GENOMIC DNA]</scope>
    <source>
        <strain evidence="6 7">DSM 16647</strain>
    </source>
</reference>
<dbReference type="Pfam" id="PF02310">
    <property type="entry name" value="B12-binding"/>
    <property type="match status" value="1"/>
</dbReference>
<dbReference type="InterPro" id="IPR012741">
    <property type="entry name" value="Corrinoid_p"/>
</dbReference>
<feature type="domain" description="B12-binding" evidence="4">
    <location>
        <begin position="91"/>
        <end position="220"/>
    </location>
</feature>
<keyword evidence="3" id="KW-0170">Cobalt</keyword>
<dbReference type="AlphaFoldDB" id="A0A5S5AWA9"/>
<dbReference type="SUPFAM" id="SSF52242">
    <property type="entry name" value="Cobalamin (vitamin B12)-binding domain"/>
    <property type="match status" value="1"/>
</dbReference>
<dbReference type="FunFam" id="3.40.50.280:FF:000003">
    <property type="entry name" value="Dimethylamine methyltransferase corrinoid protein"/>
    <property type="match status" value="1"/>
</dbReference>
<dbReference type="GO" id="GO:0005829">
    <property type="term" value="C:cytosol"/>
    <property type="evidence" value="ECO:0007669"/>
    <property type="project" value="TreeGrafter"/>
</dbReference>
<dbReference type="PANTHER" id="PTHR45833:SF1">
    <property type="entry name" value="METHIONINE SYNTHASE"/>
    <property type="match status" value="1"/>
</dbReference>
<evidence type="ECO:0000256" key="3">
    <source>
        <dbReference type="ARBA" id="ARBA00023285"/>
    </source>
</evidence>
<dbReference type="GO" id="GO:0050897">
    <property type="term" value="F:cobalt ion binding"/>
    <property type="evidence" value="ECO:0007669"/>
    <property type="project" value="InterPro"/>
</dbReference>
<keyword evidence="7" id="KW-1185">Reference proteome</keyword>
<dbReference type="PROSITE" id="PS51332">
    <property type="entry name" value="B12_BINDING"/>
    <property type="match status" value="1"/>
</dbReference>
<comment type="caution">
    <text evidence="6">The sequence shown here is derived from an EMBL/GenBank/DDBJ whole genome shotgun (WGS) entry which is preliminary data.</text>
</comment>
<evidence type="ECO:0000313" key="6">
    <source>
        <dbReference type="EMBL" id="TYP57648.1"/>
    </source>
</evidence>